<feature type="region of interest" description="Disordered" evidence="12">
    <location>
        <begin position="3006"/>
        <end position="3034"/>
    </location>
</feature>
<reference evidence="16" key="1">
    <citation type="submission" date="2006-08" db="EMBL/GenBank/DDBJ databases">
        <title>Complete genome sequence of Haemophilus somnus 129PT.</title>
        <authorList>
            <person name="Copeland A."/>
            <person name="Lucas S."/>
            <person name="Lapidus A."/>
            <person name="Barry K."/>
            <person name="Glavina del Rio T."/>
            <person name="Hammon N."/>
            <person name="Dalin E."/>
            <person name="Tice H."/>
            <person name="Pitluck S."/>
            <person name="Brettin T.S."/>
            <person name="Bruce D."/>
            <person name="Challacombe J.F."/>
            <person name="Chertkov O."/>
            <person name="Detter J.C."/>
            <person name="Gilna P."/>
            <person name="Han S."/>
            <person name="Misra M."/>
            <person name="Tapia R."/>
            <person name="Thayer N.N."/>
            <person name="Xie G."/>
            <person name="Inzana T.J."/>
            <person name="Duncan A.J."/>
            <person name="Siddaramppa S."/>
            <person name="Richardson P."/>
        </authorList>
    </citation>
    <scope>NUCLEOTIDE SEQUENCE</scope>
    <source>
        <strain evidence="16">129PT</strain>
    </source>
</reference>
<dbReference type="InterPro" id="IPR045584">
    <property type="entry name" value="Pilin-like"/>
</dbReference>
<evidence type="ECO:0000256" key="6">
    <source>
        <dbReference type="ARBA" id="ARBA00022692"/>
    </source>
</evidence>
<keyword evidence="5" id="KW-1134">Transmembrane beta strand</keyword>
<accession>Q0I3Z2</accession>
<comment type="subcellular location">
    <subcellularLocation>
        <location evidence="2">Cell outer membrane</location>
    </subcellularLocation>
    <subcellularLocation>
        <location evidence="1">Cell surface</location>
    </subcellularLocation>
</comment>
<dbReference type="SUPFAM" id="SSF101967">
    <property type="entry name" value="Adhesin YadA, collagen-binding domain"/>
    <property type="match status" value="6"/>
</dbReference>
<proteinExistence type="inferred from homology"/>
<feature type="domain" description="Trimeric autotransporter adhesin YadA-like stalk" evidence="15">
    <location>
        <begin position="963"/>
        <end position="986"/>
    </location>
</feature>
<feature type="domain" description="Trimeric autotransporter adhesin YadA-like head" evidence="14">
    <location>
        <begin position="239"/>
        <end position="264"/>
    </location>
</feature>
<dbReference type="HOGENOM" id="CLU_224407_0_0_6"/>
<feature type="domain" description="Trimeric autotransporter adhesin YadA-like head" evidence="14">
    <location>
        <begin position="267"/>
        <end position="292"/>
    </location>
</feature>
<dbReference type="InterPro" id="IPR005594">
    <property type="entry name" value="YadA_C"/>
</dbReference>
<feature type="domain" description="Trimeric autotransporter adhesin YadA-like head" evidence="14">
    <location>
        <begin position="313"/>
        <end position="333"/>
    </location>
</feature>
<feature type="domain" description="Trimeric autotransporter adhesin YadA-like head" evidence="14">
    <location>
        <begin position="449"/>
        <end position="472"/>
    </location>
</feature>
<dbReference type="Pfam" id="PF03895">
    <property type="entry name" value="YadA_anchor"/>
    <property type="match status" value="1"/>
</dbReference>
<evidence type="ECO:0000256" key="3">
    <source>
        <dbReference type="ARBA" id="ARBA00005848"/>
    </source>
</evidence>
<dbReference type="InterPro" id="IPR008640">
    <property type="entry name" value="Adhesin_Head_dom"/>
</dbReference>
<evidence type="ECO:0000256" key="1">
    <source>
        <dbReference type="ARBA" id="ARBA00004241"/>
    </source>
</evidence>
<dbReference type="eggNOG" id="COG5295">
    <property type="taxonomic scope" value="Bacteria"/>
</dbReference>
<dbReference type="InterPro" id="IPR008635">
    <property type="entry name" value="Coiled_stalk_dom"/>
</dbReference>
<dbReference type="CDD" id="cd12820">
    <property type="entry name" value="LbR_YadA-like"/>
    <property type="match status" value="2"/>
</dbReference>
<evidence type="ECO:0000256" key="4">
    <source>
        <dbReference type="ARBA" id="ARBA00022448"/>
    </source>
</evidence>
<dbReference type="EMBL" id="CP000436">
    <property type="protein sequence ID" value="ABI25429.1"/>
    <property type="molecule type" value="Genomic_DNA"/>
</dbReference>
<evidence type="ECO:0000256" key="9">
    <source>
        <dbReference type="ARBA" id="ARBA00023136"/>
    </source>
</evidence>
<evidence type="ECO:0000256" key="7">
    <source>
        <dbReference type="ARBA" id="ARBA00022729"/>
    </source>
</evidence>
<feature type="domain" description="Trimeric autotransporter adhesin YadA-like head" evidence="14">
    <location>
        <begin position="1019"/>
        <end position="1045"/>
    </location>
</feature>
<evidence type="ECO:0000256" key="11">
    <source>
        <dbReference type="SAM" id="Coils"/>
    </source>
</evidence>
<evidence type="ECO:0000256" key="2">
    <source>
        <dbReference type="ARBA" id="ARBA00004442"/>
    </source>
</evidence>
<feature type="compositionally biased region" description="Basic and acidic residues" evidence="12">
    <location>
        <begin position="2092"/>
        <end position="2111"/>
    </location>
</feature>
<evidence type="ECO:0000256" key="5">
    <source>
        <dbReference type="ARBA" id="ARBA00022452"/>
    </source>
</evidence>
<feature type="coiled-coil region" evidence="11">
    <location>
        <begin position="763"/>
        <end position="823"/>
    </location>
</feature>
<dbReference type="SUPFAM" id="SSF54523">
    <property type="entry name" value="Pili subunits"/>
    <property type="match status" value="1"/>
</dbReference>
<dbReference type="InterPro" id="IPR011049">
    <property type="entry name" value="Serralysin-like_metalloprot_C"/>
</dbReference>
<feature type="domain" description="Trimeric autotransporter adhesin YadA-like C-terminal membrane anchor" evidence="13">
    <location>
        <begin position="3494"/>
        <end position="3554"/>
    </location>
</feature>
<feature type="domain" description="Trimeric autotransporter adhesin YadA-like stalk" evidence="15">
    <location>
        <begin position="2269"/>
        <end position="2298"/>
    </location>
</feature>
<dbReference type="Gene3D" id="2.150.10.10">
    <property type="entry name" value="Serralysin-like metalloprotease, C-terminal"/>
    <property type="match status" value="7"/>
</dbReference>
<keyword evidence="8" id="KW-0653">Protein transport</keyword>
<feature type="region of interest" description="Disordered" evidence="12">
    <location>
        <begin position="1833"/>
        <end position="1857"/>
    </location>
</feature>
<keyword evidence="6" id="KW-0812">Transmembrane</keyword>
<keyword evidence="10" id="KW-0998">Cell outer membrane</keyword>
<dbReference type="Pfam" id="PF05662">
    <property type="entry name" value="YadA_stalk"/>
    <property type="match status" value="5"/>
</dbReference>
<feature type="compositionally biased region" description="Low complexity" evidence="12">
    <location>
        <begin position="1839"/>
        <end position="1857"/>
    </location>
</feature>
<feature type="domain" description="Trimeric autotransporter adhesin YadA-like stalk" evidence="15">
    <location>
        <begin position="2948"/>
        <end position="2972"/>
    </location>
</feature>
<dbReference type="GO" id="GO:0009986">
    <property type="term" value="C:cell surface"/>
    <property type="evidence" value="ECO:0007669"/>
    <property type="project" value="UniProtKB-SubCell"/>
</dbReference>
<feature type="domain" description="Trimeric autotransporter adhesin YadA-like head" evidence="14">
    <location>
        <begin position="844"/>
        <end position="858"/>
    </location>
</feature>
<sequence length="3554" mass="375401">MNKIFKTKYDVTTGQTKVVSELANNRQVASRVDGSSVAEKCGDFLGNFLGAFKVLPLALLMSGLLSSVAYAKWIVLDNWNKIGDENGLPVNDTVYLGVKGNNDYGSPKGAGNSVIIGFRNEVSSTGTEKVKLVIIGNDNSALGSQSVAVGSEVHATAKQATAVGNNVVAGGVGSIAIGSDDVDAGSGKFKDKFTRGLPKSIYDKYKQVQNTAFANLAPHHDLFKDGGNGQNSSYSPTWAKGTAAIALGGRSVAYGDGSLAVGTLSIAEGNLSTAIGSNSGAFADYSQAIGSDTFIYAENSVGVGSNIQVLKKGGMAYGYNANSGGEGSIAIGTDVSANTKIKYDVTYKKVYGQTNAHGEISEQFRLHPTEQEINKQSLNAKSILVHDLNGSAKVAGSNKPLESGSYFGAEKSKGYIDLLEEAIAGSDPVLDITQREQGTGIQKIQSNDGKNGIAIGSKSGAIGSNSMAFGRGTFSKSKNAISIGSYSYNIGENTIAIGLATKGLAKNSVILGVGSGVEFGAENSTVIGTGSAVFKKNSAILGAGSRVWGESGFLIGNDSDIAGDDNIVLGSSTKIIADNDKNKSVNKSIAIGKDVELKPTETENNTSSLVVIGNEAKGYFSNSVALGYRSETDYDANDLDKPAYMPDGSLSIPSSKKTGIVSVGRKGAERRITNVAGGFLNTDAVNVFQLRALEDKINSVNLDSSDLENTRNVPYYAIKLTEKVQDPQTKKVAWKKYVELQKMQKVLDNRKKNNDETFDRIYEANLAKEIDKLEKAYTDFKTQLGNEFKSLNIEQGENESQKREKFKSNNDQIERIANNLAKKDVVTQDEKTKAQESNYTSQLAYGQNSMALGYKAQAGKLKSKNTEATGNNALAIGIEAKALENNTTAIGYKASANEDGAIALGANSVADTASNIIGFDTVTGANRTNVNTPGAWKSKYGALSIGNIEKNKKGVITGYNTRQITGLAAGTQDTDAVNVAQLKNATLHFMSINAVDEKNNKGTTTKAKDKFVNYANNGATGKNSIAIGVGATSTAENAVAIGTNASIDIPNSFVMGANNVVNQQDRDVRSAVVVIGSGIKLEESKSSIAIGAVFVERNGNKDGVIIENAAWAASIGNKNKIKNGTDIIALGNNIDIGYDYDTNSHTSKNNSTDKMENTEVIAIGNRANAKKAKGSVLIGVNTKVENAQSAVVIGKGASATTVNSVAIGSGSKTTGDITTKGYDPSTSAAYSATDTKDDYKWLPTAGEFAIGDINRTEKVGGKNEQKPQTRRITGLAAGNADTDAVNVAQLKKVVGGAAKLKYATNQTGNDIFTATNEYKEVDLQTKGLHFKNGDSINITADNDGAITIGLDSTTKGKINGALSKTEAESSYEKKITKANLNGGTEIQVDGSGKILDSALTLSIKAGSISKTKLDQNLQSEINEKATTASLNSTKTELENKINQKVDAATFTTKMGEKADKSLSNIDTIGENKIKGLVADAVDVQGTTNEINVTNSTTNNKKTFTVALAEDIKTKLNGALTETTANNKYAKVDASNITADTWRTKLNVYSKEETTTEINKAKETVTNGTGIDVTASNGNDPKTFTVALNSDTQAKLGNIGTGEVSATENNKTVTGAKVHNAIEAAKTGLYANTATFGLTDDNSKSVTKKLNETISIKGSSTAKSGGTNISVSVDSESNTSGLKIELGETLSGIKKISNGKTEITLDDTNGVQIKHGGGTSSKLVNEGGFNNLSGGDEIKVTGGGKVFGGATSLSLNANSIDGSKLKNNTITETQLAQDVTNKLNKEFKVKTGSDTSSNLIGETLEFKGDSYITPKFDSGDKSITYTLNVAESLDDTQSSTGGTQNGAQAQDGAAGTQGNTLSKKLVSADAVKNYVNSKISSYSSTLGLEADNTSSDTNNPKGKVDLKTTSLKISGDGNISTSVSNKQNTISIKLNEALKNITSIASKEEYETDTPSTKAAAKSIITLGNDLTLANTGKSFTIKSDHILSDNEIYVGIKDDSNKLVKQSELTSKISEITKNTTNISSSVSTLSANTITFKDGSDGMFERANNSDKNVVFKGEGNLNVKLSTDTSNVNTGIFTISVDQTNSINEEAGKTKQKDGTSEKETVPDKLTTEKAVVDYVQKVQNSLNEAITNNNPKGEIKDKIDTSTEKIKEELSKAKPDNKEEKKKILNKIGIVDTKEQENILSKEGEEQNKEIEKAINKLVKDDSSQKAVSGDTVKKYLTQNYYNKEQTDNMLKNVVYYDSNKKDKITLGGALDYSGKAKGVLIDNLAKGEISKDSRQAINGSQLNELATQLGIDVYEKTGFKTIAFNKVKGDNSNAPYKTYKDAIDGLITAVNGGITLKGNKLTDNNNGIQKLEEATLQLGDTISIESSQSNNGKSKDTAGKLEPKKDDDIEISVKQDDTNNKKTLTLILNKSTKVSEDDERVVTSSAVKKAIDEVQKATDANNPFKTTYKDETGSELEKHGDKFYKKDEIPEGSKYDPTKGKFVDENGAELSDDKQPKVVKNDKVKEEINLKGNTPKKIANVDSGLGLKKYQDPTTGNLDDEAKNKEIAKAKENHQKAKKDAIDKLLGNNADKANNIDSDPMLNNVATIRDLQALGQAGLDFAGNDTATSVHRNLGQKLVIKGDQDAPAGSFESAKDNINVAVEGEALVVQLSKNLKNLTSAEFTSEETNSDGAKQKFKTTINGKGTTIVELGDDGNVKENGKKAEYTLDGTKVTDGKNTFVTTAIETKLTTEKGDTTSITGNAITLKGKDGKPTLATLNKDGLTVGDSTNADDKTHAVYGKDGFTVKGKDGSTEAISLKVTEKDGKETATLAFGKDANGKYIGAITGLADLDDGADGSSVVNKNFVKNEVEKLDQKLSSANTNKPFDYYLDNEKVVKGQDGQFYKPDELKGATYVAGTTAGDKGKYTKKNAQGQDEDIKSSIADKQSEVVIKAEPKAMVVSNIADGALSADSKDAINGGQLIKATGAKWIDDPSASETAPKPKIMVFADGKDGLSGLEKTSDGKGPMAAKGLTDKDGLNGKNANDKANALRNGEAGAVVFTDSTGNRLVKAKDGKYYKATDVNADGSVKKTDGQDAPKPVDTPQLSLVNHEGEATKPVVLGNVASGLGISAITESEKQSLTKAVKEKTEELETTHNALQTAKDQVGKKQQELEAANNVLSQMAIERPALLMMQAEIEQQLKGLSATDPQRATAQAMLNKVKEALTKNDQNMTKATKTVSEASAALDQAKIALADNVLKAYAAQQALANAEEALQNKENGVDKVQALLSDNSGIAEANVVTVKDLKAVAKAGLNFEGNDGKRAHKDLSETLAIKGEENASGDKFNSNHTASGNIKVEMAQDGKGLEVKLSDQLKNLTSVETKKDDQGRSTALLSRGVMVQNDTAKEQAQLSENNLAFFENDGVLGLNLDGKSRALRFGTKEIIRINEAGEALVSNLNASSSGQAIANKTYVDSQVGAAVNRLDNVISTNNRTLQAGIAGANAAAALPTVTMPGKSTIALSAGTYKGRNAVAIGYSRLSDNGKITLKLQGNSNSAGDFGGGVGVGWTW</sequence>
<evidence type="ECO:0000259" key="14">
    <source>
        <dbReference type="Pfam" id="PF05658"/>
    </source>
</evidence>
<feature type="domain" description="Trimeric autotransporter adhesin YadA-like stalk" evidence="15">
    <location>
        <begin position="1271"/>
        <end position="1305"/>
    </location>
</feature>
<feature type="domain" description="Trimeric autotransporter adhesin YadA-like stalk" evidence="15">
    <location>
        <begin position="671"/>
        <end position="700"/>
    </location>
</feature>
<evidence type="ECO:0000259" key="15">
    <source>
        <dbReference type="Pfam" id="PF05662"/>
    </source>
</evidence>
<dbReference type="GO" id="GO:0015031">
    <property type="term" value="P:protein transport"/>
    <property type="evidence" value="ECO:0007669"/>
    <property type="project" value="UniProtKB-KW"/>
</dbReference>
<keyword evidence="4" id="KW-0813">Transport</keyword>
<evidence type="ECO:0000256" key="12">
    <source>
        <dbReference type="SAM" id="MobiDB-lite"/>
    </source>
</evidence>
<gene>
    <name evidence="16" type="ordered locus">HS_1154</name>
</gene>
<feature type="compositionally biased region" description="Basic and acidic residues" evidence="12">
    <location>
        <begin position="2381"/>
        <end position="2401"/>
    </location>
</feature>
<keyword evidence="9" id="KW-0472">Membrane</keyword>
<comment type="similarity">
    <text evidence="3">Belongs to the autotransporter-2 (AT-2) (TC 1.B.40) family.</text>
</comment>
<evidence type="ECO:0000256" key="8">
    <source>
        <dbReference type="ARBA" id="ARBA00022927"/>
    </source>
</evidence>
<feature type="region of interest" description="Disordered" evidence="12">
    <location>
        <begin position="2371"/>
        <end position="2401"/>
    </location>
</feature>
<feature type="coiled-coil region" evidence="11">
    <location>
        <begin position="3247"/>
        <end position="3274"/>
    </location>
</feature>
<feature type="domain" description="Trimeric autotransporter adhesin YadA-like head" evidence="14">
    <location>
        <begin position="1188"/>
        <end position="1211"/>
    </location>
</feature>
<organism evidence="16">
    <name type="scientific">Histophilus somni (strain 129Pt)</name>
    <name type="common">Haemophilus somnus</name>
    <dbReference type="NCBI Taxonomy" id="205914"/>
    <lineage>
        <taxon>Bacteria</taxon>
        <taxon>Pseudomonadati</taxon>
        <taxon>Pseudomonadota</taxon>
        <taxon>Gammaproteobacteria</taxon>
        <taxon>Pasteurellales</taxon>
        <taxon>Pasteurellaceae</taxon>
        <taxon>Histophilus</taxon>
    </lineage>
</organism>
<dbReference type="GO" id="GO:0009279">
    <property type="term" value="C:cell outer membrane"/>
    <property type="evidence" value="ECO:0007669"/>
    <property type="project" value="UniProtKB-SubCell"/>
</dbReference>
<dbReference type="Pfam" id="PF05658">
    <property type="entry name" value="YadA_head"/>
    <property type="match status" value="8"/>
</dbReference>
<protein>
    <submittedName>
        <fullName evidence="16">Uncharacterized protein</fullName>
    </submittedName>
</protein>
<evidence type="ECO:0000256" key="10">
    <source>
        <dbReference type="ARBA" id="ARBA00023237"/>
    </source>
</evidence>
<feature type="compositionally biased region" description="Polar residues" evidence="12">
    <location>
        <begin position="2371"/>
        <end position="2380"/>
    </location>
</feature>
<feature type="region of interest" description="Disordered" evidence="12">
    <location>
        <begin position="2090"/>
        <end position="2111"/>
    </location>
</feature>
<feature type="domain" description="Trimeric autotransporter adhesin YadA-like head" evidence="14">
    <location>
        <begin position="868"/>
        <end position="894"/>
    </location>
</feature>
<keyword evidence="11" id="KW-0175">Coiled coil</keyword>
<dbReference type="Gene3D" id="3.30.1300.30">
    <property type="entry name" value="GSPII I/J protein-like"/>
    <property type="match status" value="1"/>
</dbReference>
<evidence type="ECO:0000313" key="16">
    <source>
        <dbReference type="EMBL" id="ABI25429.1"/>
    </source>
</evidence>
<name>Q0I3Z2_HISS1</name>
<keyword evidence="7" id="KW-0732">Signal</keyword>
<dbReference type="KEGG" id="hso:HS_1154"/>
<feature type="coiled-coil region" evidence="11">
    <location>
        <begin position="3132"/>
        <end position="3166"/>
    </location>
</feature>
<evidence type="ECO:0000259" key="13">
    <source>
        <dbReference type="Pfam" id="PF03895"/>
    </source>
</evidence>